<dbReference type="Gene3D" id="3.40.50.880">
    <property type="match status" value="1"/>
</dbReference>
<evidence type="ECO:0000259" key="2">
    <source>
        <dbReference type="Pfam" id="PF01965"/>
    </source>
</evidence>
<keyword evidence="3" id="KW-0378">Hydrolase</keyword>
<dbReference type="RefSeq" id="WP_110047095.1">
    <property type="nucleotide sequence ID" value="NZ_CP054612.1"/>
</dbReference>
<protein>
    <submittedName>
        <fullName evidence="3">Protease I</fullName>
    </submittedName>
</protein>
<comment type="similarity">
    <text evidence="1">Belongs to the peptidase C56 family.</text>
</comment>
<reference evidence="3 4" key="1">
    <citation type="submission" date="2018-05" db="EMBL/GenBank/DDBJ databases">
        <title>Genomic Encyclopedia of Type Strains, Phase III (KMG-III): the genomes of soil and plant-associated and newly described type strains.</title>
        <authorList>
            <person name="Whitman W."/>
        </authorList>
    </citation>
    <scope>NUCLEOTIDE SEQUENCE [LARGE SCALE GENOMIC DNA]</scope>
    <source>
        <strain evidence="3 4">CECT 5696</strain>
    </source>
</reference>
<comment type="caution">
    <text evidence="3">The sequence shown here is derived from an EMBL/GenBank/DDBJ whole genome shotgun (WGS) entry which is preliminary data.</text>
</comment>
<evidence type="ECO:0000256" key="1">
    <source>
        <dbReference type="ARBA" id="ARBA00008542"/>
    </source>
</evidence>
<gene>
    <name evidence="3" type="ORF">DFQ01_13625</name>
</gene>
<keyword evidence="4" id="KW-1185">Reference proteome</keyword>
<dbReference type="Pfam" id="PF01965">
    <property type="entry name" value="DJ-1_PfpI"/>
    <property type="match status" value="1"/>
</dbReference>
<dbReference type="SUPFAM" id="SSF52317">
    <property type="entry name" value="Class I glutamine amidotransferase-like"/>
    <property type="match status" value="1"/>
</dbReference>
<name>A0A2V2YQT5_9BACL</name>
<dbReference type="PANTHER" id="PTHR42733">
    <property type="entry name" value="DJ-1 PROTEIN"/>
    <property type="match status" value="1"/>
</dbReference>
<dbReference type="PROSITE" id="PS51276">
    <property type="entry name" value="PEPTIDASE_C56_PFPI"/>
    <property type="match status" value="1"/>
</dbReference>
<dbReference type="InterPro" id="IPR029062">
    <property type="entry name" value="Class_I_gatase-like"/>
</dbReference>
<dbReference type="GO" id="GO:0008233">
    <property type="term" value="F:peptidase activity"/>
    <property type="evidence" value="ECO:0007669"/>
    <property type="project" value="UniProtKB-KW"/>
</dbReference>
<dbReference type="InterPro" id="IPR002818">
    <property type="entry name" value="DJ-1/PfpI"/>
</dbReference>
<dbReference type="CDD" id="cd03169">
    <property type="entry name" value="GATase1_PfpI_1"/>
    <property type="match status" value="1"/>
</dbReference>
<sequence>MSSKILILTGDAAEVLEVYYPYFRVAEEGYEPVIAAPQKKVLNTVCHDFIEGWDTYTEKPAHRLAADIAFADVDPTEYAGIIIPGGRAPEFIRNDKDLPRIVRHFLEEDKPVGAICHGAQVFLALNDNSFFQGRTISAYNACRLEVERLGAIYPEETLHVDGNIVSGHAWPDLPGFMREFLKAVRSSASDRTAEASSPAI</sequence>
<keyword evidence="3" id="KW-0645">Protease</keyword>
<accession>A0A2V2YQT5</accession>
<feature type="domain" description="DJ-1/PfpI" evidence="2">
    <location>
        <begin position="4"/>
        <end position="182"/>
    </location>
</feature>
<organism evidence="3 4">
    <name type="scientific">Paenibacillus cellulosilyticus</name>
    <dbReference type="NCBI Taxonomy" id="375489"/>
    <lineage>
        <taxon>Bacteria</taxon>
        <taxon>Bacillati</taxon>
        <taxon>Bacillota</taxon>
        <taxon>Bacilli</taxon>
        <taxon>Bacillales</taxon>
        <taxon>Paenibacillaceae</taxon>
        <taxon>Paenibacillus</taxon>
    </lineage>
</organism>
<dbReference type="AlphaFoldDB" id="A0A2V2YQT5"/>
<dbReference type="PANTHER" id="PTHR42733:SF2">
    <property type="entry name" value="DJ-1_THIJ_PFPI FAMILY PROTEIN"/>
    <property type="match status" value="1"/>
</dbReference>
<proteinExistence type="inferred from homology"/>
<dbReference type="EMBL" id="QGTQ01000036">
    <property type="protein sequence ID" value="PWV92079.1"/>
    <property type="molecule type" value="Genomic_DNA"/>
</dbReference>
<dbReference type="InterPro" id="IPR006286">
    <property type="entry name" value="C56_PfpI-like"/>
</dbReference>
<evidence type="ECO:0000313" key="3">
    <source>
        <dbReference type="EMBL" id="PWV92079.1"/>
    </source>
</evidence>
<dbReference type="GO" id="GO:0006508">
    <property type="term" value="P:proteolysis"/>
    <property type="evidence" value="ECO:0007669"/>
    <property type="project" value="UniProtKB-KW"/>
</dbReference>
<dbReference type="OrthoDB" id="9792284at2"/>
<evidence type="ECO:0000313" key="4">
    <source>
        <dbReference type="Proteomes" id="UP000246635"/>
    </source>
</evidence>
<dbReference type="Proteomes" id="UP000246635">
    <property type="component" value="Unassembled WGS sequence"/>
</dbReference>